<dbReference type="GO" id="GO:0006310">
    <property type="term" value="P:DNA recombination"/>
    <property type="evidence" value="ECO:0007669"/>
    <property type="project" value="UniProtKB-KW"/>
</dbReference>
<evidence type="ECO:0000313" key="9">
    <source>
        <dbReference type="Proteomes" id="UP000481327"/>
    </source>
</evidence>
<protein>
    <submittedName>
        <fullName evidence="8">Tyrosine-type recombinase/integrase</fullName>
    </submittedName>
</protein>
<dbReference type="InterPro" id="IPR010998">
    <property type="entry name" value="Integrase_recombinase_N"/>
</dbReference>
<evidence type="ECO:0000256" key="3">
    <source>
        <dbReference type="ARBA" id="ARBA00023125"/>
    </source>
</evidence>
<dbReference type="GO" id="GO:0015074">
    <property type="term" value="P:DNA integration"/>
    <property type="evidence" value="ECO:0007669"/>
    <property type="project" value="UniProtKB-KW"/>
</dbReference>
<keyword evidence="3 5" id="KW-0238">DNA-binding</keyword>
<dbReference type="InterPro" id="IPR013762">
    <property type="entry name" value="Integrase-like_cat_sf"/>
</dbReference>
<dbReference type="AlphaFoldDB" id="A0A7C9GQD5"/>
<keyword evidence="9" id="KW-1185">Reference proteome</keyword>
<dbReference type="PROSITE" id="PS51898">
    <property type="entry name" value="TYR_RECOMBINASE"/>
    <property type="match status" value="1"/>
</dbReference>
<dbReference type="Pfam" id="PF00589">
    <property type="entry name" value="Phage_integrase"/>
    <property type="match status" value="1"/>
</dbReference>
<evidence type="ECO:0000313" key="8">
    <source>
        <dbReference type="EMBL" id="MQT18332.1"/>
    </source>
</evidence>
<feature type="domain" description="Core-binding (CB)" evidence="7">
    <location>
        <begin position="109"/>
        <end position="221"/>
    </location>
</feature>
<evidence type="ECO:0000256" key="4">
    <source>
        <dbReference type="ARBA" id="ARBA00023172"/>
    </source>
</evidence>
<sequence>MVVRAGKFYVRRRIPQDVELVVGRTEIWRSLQTDSLITALRRLPLVVSKIEALIAQSRFEAGISVDAMLLESESADDFLARRKTALKSAAIPPSTPSTDYTAPLPRRPISGPTFGEAYESYVSDPTQSWSDRTRESYHTCRKVAVSVIGEDLPIADVSRTHIRNFIDVLRFLPKNASKRFPKLSPREGADLMRFESAPSLISAANANTYLTSLSTFLNWSVNEELLHRNPARGLRLPDEVQKRDKRRSFSPGQLKMIFDAPLFRGCLNGERGYLMPGPERPQNARYWVPLIALHTGMRLNEICQLDVVDIEHIDDTACIAIRSESTVGSDDKRLKTGASRRVVPIHRTLLDLGLLAFVEGQHRDHQIKLFSEIGQGPKGARSVAFSKWFTQFLRHSGASKDRTCFHSFRHNFRDELRAARIDHDVAMALGGWTSGLSGRNKVSENYGNGHCIGTLREAVDRLEFACIDFSHLRR</sequence>
<dbReference type="Gene3D" id="1.10.443.10">
    <property type="entry name" value="Intergrase catalytic core"/>
    <property type="match status" value="1"/>
</dbReference>
<evidence type="ECO:0000256" key="1">
    <source>
        <dbReference type="ARBA" id="ARBA00008857"/>
    </source>
</evidence>
<dbReference type="GO" id="GO:0003677">
    <property type="term" value="F:DNA binding"/>
    <property type="evidence" value="ECO:0007669"/>
    <property type="project" value="UniProtKB-UniRule"/>
</dbReference>
<dbReference type="OrthoDB" id="9784724at2"/>
<dbReference type="Gene3D" id="1.10.150.130">
    <property type="match status" value="1"/>
</dbReference>
<dbReference type="PROSITE" id="PS51900">
    <property type="entry name" value="CB"/>
    <property type="match status" value="1"/>
</dbReference>
<dbReference type="InterPro" id="IPR050090">
    <property type="entry name" value="Tyrosine_recombinase_XerCD"/>
</dbReference>
<evidence type="ECO:0000259" key="6">
    <source>
        <dbReference type="PROSITE" id="PS51898"/>
    </source>
</evidence>
<name>A0A7C9GQD5_9SPHN</name>
<keyword evidence="4" id="KW-0233">DNA recombination</keyword>
<organism evidence="8 9">
    <name type="scientific">Sandarakinorhabdus fusca</name>
    <dbReference type="NCBI Taxonomy" id="1439888"/>
    <lineage>
        <taxon>Bacteria</taxon>
        <taxon>Pseudomonadati</taxon>
        <taxon>Pseudomonadota</taxon>
        <taxon>Alphaproteobacteria</taxon>
        <taxon>Sphingomonadales</taxon>
        <taxon>Sphingosinicellaceae</taxon>
        <taxon>Sandarakinorhabdus</taxon>
    </lineage>
</organism>
<dbReference type="Pfam" id="PF20172">
    <property type="entry name" value="DUF6538"/>
    <property type="match status" value="1"/>
</dbReference>
<dbReference type="PANTHER" id="PTHR30349:SF41">
    <property type="entry name" value="INTEGRASE_RECOMBINASE PROTEIN MJ0367-RELATED"/>
    <property type="match status" value="1"/>
</dbReference>
<evidence type="ECO:0000259" key="7">
    <source>
        <dbReference type="PROSITE" id="PS51900"/>
    </source>
</evidence>
<dbReference type="InterPro" id="IPR002104">
    <property type="entry name" value="Integrase_catalytic"/>
</dbReference>
<keyword evidence="2" id="KW-0229">DNA integration</keyword>
<accession>A0A7C9GQD5</accession>
<dbReference type="EMBL" id="WIOL01000006">
    <property type="protein sequence ID" value="MQT18332.1"/>
    <property type="molecule type" value="Genomic_DNA"/>
</dbReference>
<dbReference type="InterPro" id="IPR011010">
    <property type="entry name" value="DNA_brk_join_enz"/>
</dbReference>
<gene>
    <name evidence="8" type="ORF">F3168_13835</name>
</gene>
<dbReference type="InterPro" id="IPR044068">
    <property type="entry name" value="CB"/>
</dbReference>
<evidence type="ECO:0000256" key="2">
    <source>
        <dbReference type="ARBA" id="ARBA00022908"/>
    </source>
</evidence>
<comment type="caution">
    <text evidence="8">The sequence shown here is derived from an EMBL/GenBank/DDBJ whole genome shotgun (WGS) entry which is preliminary data.</text>
</comment>
<dbReference type="PANTHER" id="PTHR30349">
    <property type="entry name" value="PHAGE INTEGRASE-RELATED"/>
    <property type="match status" value="1"/>
</dbReference>
<dbReference type="InterPro" id="IPR046668">
    <property type="entry name" value="DUF6538"/>
</dbReference>
<feature type="domain" description="Tyr recombinase" evidence="6">
    <location>
        <begin position="244"/>
        <end position="460"/>
    </location>
</feature>
<evidence type="ECO:0000256" key="5">
    <source>
        <dbReference type="PROSITE-ProRule" id="PRU01248"/>
    </source>
</evidence>
<dbReference type="CDD" id="cd01184">
    <property type="entry name" value="INT_C_like_1"/>
    <property type="match status" value="1"/>
</dbReference>
<dbReference type="SUPFAM" id="SSF56349">
    <property type="entry name" value="DNA breaking-rejoining enzymes"/>
    <property type="match status" value="1"/>
</dbReference>
<reference evidence="8 9" key="1">
    <citation type="submission" date="2019-09" db="EMBL/GenBank/DDBJ databases">
        <title>Polymorphobacter sp. isolated from a lake in China.</title>
        <authorList>
            <person name="Liu Z."/>
        </authorList>
    </citation>
    <scope>NUCLEOTIDE SEQUENCE [LARGE SCALE GENOMIC DNA]</scope>
    <source>
        <strain evidence="8 9">D40P</strain>
    </source>
</reference>
<proteinExistence type="inferred from homology"/>
<comment type="similarity">
    <text evidence="1">Belongs to the 'phage' integrase family.</text>
</comment>
<dbReference type="Proteomes" id="UP000481327">
    <property type="component" value="Unassembled WGS sequence"/>
</dbReference>